<dbReference type="GO" id="GO:0003874">
    <property type="term" value="F:6-pyruvoyltetrahydropterin synthase activity"/>
    <property type="evidence" value="ECO:0007669"/>
    <property type="project" value="UniProtKB-EC"/>
</dbReference>
<evidence type="ECO:0000256" key="3">
    <source>
        <dbReference type="ARBA" id="ARBA00008072"/>
    </source>
</evidence>
<keyword evidence="13" id="KW-1185">Reference proteome</keyword>
<dbReference type="Pfam" id="PF00107">
    <property type="entry name" value="ADH_zinc_N"/>
    <property type="match status" value="2"/>
</dbReference>
<evidence type="ECO:0000259" key="11">
    <source>
        <dbReference type="Pfam" id="PF00107"/>
    </source>
</evidence>
<dbReference type="SUPFAM" id="SSF50129">
    <property type="entry name" value="GroES-like"/>
    <property type="match status" value="1"/>
</dbReference>
<dbReference type="InterPro" id="IPR013149">
    <property type="entry name" value="ADH-like_C"/>
</dbReference>
<dbReference type="STRING" id="1169540.A0A0G4G9V1"/>
<dbReference type="EMBL" id="CDMY01000603">
    <property type="protein sequence ID" value="CEM25797.1"/>
    <property type="molecule type" value="Genomic_DNA"/>
</dbReference>
<evidence type="ECO:0000256" key="9">
    <source>
        <dbReference type="ARBA" id="ARBA00023007"/>
    </source>
</evidence>
<evidence type="ECO:0000256" key="5">
    <source>
        <dbReference type="ARBA" id="ARBA00013100"/>
    </source>
</evidence>
<dbReference type="InterPro" id="IPR011032">
    <property type="entry name" value="GroES-like_sf"/>
</dbReference>
<dbReference type="PANTHER" id="PTHR43350">
    <property type="entry name" value="NAD-DEPENDENT ALCOHOL DEHYDROGENASE"/>
    <property type="match status" value="1"/>
</dbReference>
<dbReference type="CDD" id="cd08255">
    <property type="entry name" value="2-desacetyl-2-hydroxyethyl_bacteriochlorophyllide_like"/>
    <property type="match status" value="1"/>
</dbReference>
<proteinExistence type="inferred from homology"/>
<dbReference type="InterPro" id="IPR036291">
    <property type="entry name" value="NAD(P)-bd_dom_sf"/>
</dbReference>
<dbReference type="PhylomeDB" id="A0A0G4G9V1"/>
<evidence type="ECO:0000313" key="12">
    <source>
        <dbReference type="EMBL" id="CEM25797.1"/>
    </source>
</evidence>
<evidence type="ECO:0000256" key="8">
    <source>
        <dbReference type="ARBA" id="ARBA00023002"/>
    </source>
</evidence>
<evidence type="ECO:0000256" key="7">
    <source>
        <dbReference type="ARBA" id="ARBA00022833"/>
    </source>
</evidence>
<dbReference type="SUPFAM" id="SSF55620">
    <property type="entry name" value="Tetrahydrobiopterin biosynthesis enzymes-like"/>
    <property type="match status" value="2"/>
</dbReference>
<protein>
    <recommendedName>
        <fullName evidence="5">6-pyruvoyltetrahydropterin synthase</fullName>
        <ecNumber evidence="5">4.2.3.12</ecNumber>
    </recommendedName>
</protein>
<dbReference type="InterPro" id="IPR038418">
    <property type="entry name" value="6-PTP_synth/QueD_sf"/>
</dbReference>
<evidence type="ECO:0000256" key="4">
    <source>
        <dbReference type="ARBA" id="ARBA00009164"/>
    </source>
</evidence>
<evidence type="ECO:0000256" key="6">
    <source>
        <dbReference type="ARBA" id="ARBA00022723"/>
    </source>
</evidence>
<feature type="compositionally biased region" description="Basic and acidic residues" evidence="10">
    <location>
        <begin position="475"/>
        <end position="484"/>
    </location>
</feature>
<dbReference type="OrthoDB" id="1879366at2759"/>
<evidence type="ECO:0000256" key="1">
    <source>
        <dbReference type="ARBA" id="ARBA00001947"/>
    </source>
</evidence>
<dbReference type="InterPro" id="IPR007115">
    <property type="entry name" value="6-PTP_synth/QueD"/>
</dbReference>
<comment type="similarity">
    <text evidence="4">Belongs to the PTPS family.</text>
</comment>
<comment type="similarity">
    <text evidence="3">Belongs to the zinc-containing alcohol dehydrogenase family.</text>
</comment>
<feature type="domain" description="Alcohol dehydrogenase-like C-terminal" evidence="11">
    <location>
        <begin position="1240"/>
        <end position="1338"/>
    </location>
</feature>
<reference evidence="12 13" key="1">
    <citation type="submission" date="2014-11" db="EMBL/GenBank/DDBJ databases">
        <authorList>
            <person name="Zhu J."/>
            <person name="Qi W."/>
            <person name="Song R."/>
        </authorList>
    </citation>
    <scope>NUCLEOTIDE SEQUENCE [LARGE SCALE GENOMIC DNA]</scope>
</reference>
<dbReference type="PANTHER" id="PTHR43350:SF19">
    <property type="entry name" value="D-GULOSIDE 3-DEHYDROGENASE"/>
    <property type="match status" value="1"/>
</dbReference>
<keyword evidence="6" id="KW-0479">Metal-binding</keyword>
<dbReference type="UniPathway" id="UPA00849">
    <property type="reaction ID" value="UER00819"/>
</dbReference>
<keyword evidence="8" id="KW-0560">Oxidoreductase</keyword>
<dbReference type="Gene3D" id="3.30.479.10">
    <property type="entry name" value="6-pyruvoyl tetrahydropterin synthase/QueD"/>
    <property type="match status" value="2"/>
</dbReference>
<dbReference type="InParanoid" id="A0A0G4G9V1"/>
<dbReference type="Gene3D" id="3.40.50.720">
    <property type="entry name" value="NAD(P)-binding Rossmann-like Domain"/>
    <property type="match status" value="2"/>
</dbReference>
<dbReference type="GO" id="GO:0046872">
    <property type="term" value="F:metal ion binding"/>
    <property type="evidence" value="ECO:0007669"/>
    <property type="project" value="UniProtKB-KW"/>
</dbReference>
<gene>
    <name evidence="12" type="ORF">Vbra_9834</name>
</gene>
<dbReference type="Pfam" id="PF01242">
    <property type="entry name" value="PTPS"/>
    <property type="match status" value="1"/>
</dbReference>
<feature type="domain" description="Alcohol dehydrogenase-like C-terminal" evidence="11">
    <location>
        <begin position="1097"/>
        <end position="1200"/>
    </location>
</feature>
<dbReference type="EC" id="4.2.3.12" evidence="5"/>
<dbReference type="GO" id="GO:0006729">
    <property type="term" value="P:tetrahydrobiopterin biosynthetic process"/>
    <property type="evidence" value="ECO:0007669"/>
    <property type="project" value="UniProtKB-UniPathway"/>
</dbReference>
<evidence type="ECO:0000256" key="2">
    <source>
        <dbReference type="ARBA" id="ARBA00005126"/>
    </source>
</evidence>
<dbReference type="Proteomes" id="UP000041254">
    <property type="component" value="Unassembled WGS sequence"/>
</dbReference>
<dbReference type="SUPFAM" id="SSF51735">
    <property type="entry name" value="NAD(P)-binding Rossmann-fold domains"/>
    <property type="match status" value="2"/>
</dbReference>
<dbReference type="Gene3D" id="3.90.180.10">
    <property type="entry name" value="Medium-chain alcohol dehydrogenases, catalytic domain"/>
    <property type="match status" value="3"/>
</dbReference>
<keyword evidence="7" id="KW-0862">Zinc</keyword>
<dbReference type="VEuPathDB" id="CryptoDB:Vbra_9834"/>
<accession>A0A0G4G9V1</accession>
<feature type="region of interest" description="Disordered" evidence="10">
    <location>
        <begin position="470"/>
        <end position="494"/>
    </location>
</feature>
<keyword evidence="9" id="KW-0783">Tetrahydrobiopterin biosynthesis</keyword>
<evidence type="ECO:0000313" key="13">
    <source>
        <dbReference type="Proteomes" id="UP000041254"/>
    </source>
</evidence>
<dbReference type="GO" id="GO:0016491">
    <property type="term" value="F:oxidoreductase activity"/>
    <property type="evidence" value="ECO:0007669"/>
    <property type="project" value="UniProtKB-KW"/>
</dbReference>
<comment type="cofactor">
    <cofactor evidence="1">
        <name>Zn(2+)</name>
        <dbReference type="ChEBI" id="CHEBI:29105"/>
    </cofactor>
</comment>
<comment type="pathway">
    <text evidence="2">Cofactor biosynthesis; tetrahydrobiopterin biosynthesis; tetrahydrobiopterin from 7,8-dihydroneopterin triphosphate: step 1/3.</text>
</comment>
<organism evidence="12 13">
    <name type="scientific">Vitrella brassicaformis (strain CCMP3155)</name>
    <dbReference type="NCBI Taxonomy" id="1169540"/>
    <lineage>
        <taxon>Eukaryota</taxon>
        <taxon>Sar</taxon>
        <taxon>Alveolata</taxon>
        <taxon>Colpodellida</taxon>
        <taxon>Vitrellaceae</taxon>
        <taxon>Vitrella</taxon>
    </lineage>
</organism>
<name>A0A0G4G9V1_VITBC</name>
<evidence type="ECO:0000256" key="10">
    <source>
        <dbReference type="SAM" id="MobiDB-lite"/>
    </source>
</evidence>
<sequence>MTALVRPRCVASRGLSRAFSTYTLTIRRPLHGDALQGDFYGFLHGAVNLLTASVTSSTLRADGHLVKSSALKEACRIKEWCKHATELSGNLPAFRKYLLSKVEAGDPVDDMRLGLRDSYSFYGFAHSPAYPWDEERDPARVCETAMLAHSFRGKSFGPAQRMHGATILVEAWLYHHLDERDLAKALIDALKPFENQNLDTSPWTQGANTTIEWIAFKLWEDMAVNFRPERLEDGAAETPPSPPKNKKRLKIIVHESDIASCSFEGPTDPAPPPAHLGHFSVTVRDRCMIARRLDGAEDLHGATLLVDMTFKGPRLREPENFLVDIGMCQALLGEAVGGLAYRNLEEIEAMKGENWTLEMLSRYLWERVRSAYLSLPPADRQSPPEPLSSLTITVSDGPDPLATSASFEGPLDTPQSAAALLPPIAFNVDLIASAEVKAIVRRCLDSKERGGWAAIEKELTAYLLNKETARVSGQTDDRDGRKESTTPTGWQHMASEGATPRWIRDLLRWTSPGHMLFYSRCLPSSMVSRIVMPERGGVPMVGGEAFIGEGGRGPQYERLRDAWKELGGGEKELVVIDDPEVIDSSVQAISHAIKGVSLAPLPTSPSTLEQSLASLIKCAPPQSTFQFDPLAYLSAKKAIDCHAFNEDTWEAFVARFREKEPRDCGVRVLDVGAGRLGMLVRVLGLWEGHQWKGRGDALVYVAIDTSRAVMQANRESATELMGFEEVDESFGFHPRERVYRKADRGGGGIYLVLVEGDLLDTADGQHGFDVVLGCSFADLMDQDVLINHLTRIAPGALLYMPITYAGRTTFDPPFFGGGALPTDRQVVSLYHEHLRREGQSTDPSKLLRAIESRKGQIMMQGASEWSVPCADHQYMWQCLMSFLAMGALRSCQLLPHWDLPAWVKHHTDKHSTLKVKNVDILGTLPADMSVYVAAAFPSRQVVFSGPSRVEIRDRPQAIKVPPGHVEVESAYSLISSGTELKVYQGDFIDGEPLDTSIEGMTATPLRYPLTYGYSLAGKCVRCGSGVDRLSWLGQKVFAFHSHEERAIVPLSSCTRLPADVPVDDAIFLPAMETALSLLQDANPVPGEQVAVFGQGLIGLLVTYLLARQRWHVTAIDPSEQRRRLAREAGASAVLAPSSAHDPPSPFDCVIEVSGRPTALDAALRVTRNNGRVVVGSWYSKGFAGFAELDLGSLRLHRSHIQVKFSQVSEIPPSLRGRWTKDRRLDEALREQVAVFGQGLIGLLVTYLLARQRWHVTAIDPSEQRRRLAREAGASAVLAPSSAHDPPSPFDCVIEVSGRPTALDAALRVTRNNGRVVVGSWYSKGFAGFAELDLGSLRLHRSHIQIKFSQVSEIPPSLRGRWTKDRRLDEALRVLAELSPSTCSFLPVQTFPASRAKEAYDQLAKGTAVLARLHWKGTE</sequence>